<protein>
    <recommendedName>
        <fullName evidence="6">Radical SAM core domain-containing protein</fullName>
    </recommendedName>
</protein>
<keyword evidence="8" id="KW-1185">Reference proteome</keyword>
<dbReference type="NCBIfam" id="TIGR04085">
    <property type="entry name" value="rSAM_more_4Fe4S"/>
    <property type="match status" value="1"/>
</dbReference>
<dbReference type="Proteomes" id="UP001230220">
    <property type="component" value="Unassembled WGS sequence"/>
</dbReference>
<dbReference type="Gene3D" id="3.20.20.70">
    <property type="entry name" value="Aldolase class I"/>
    <property type="match status" value="1"/>
</dbReference>
<evidence type="ECO:0000313" key="7">
    <source>
        <dbReference type="EMBL" id="MDQ0361232.1"/>
    </source>
</evidence>
<dbReference type="SFLD" id="SFLDG01384">
    <property type="entry name" value="thioether_bond_formation_requi"/>
    <property type="match status" value="1"/>
</dbReference>
<comment type="caution">
    <text evidence="7">The sequence shown here is derived from an EMBL/GenBank/DDBJ whole genome shotgun (WGS) entry which is preliminary data.</text>
</comment>
<reference evidence="7 8" key="1">
    <citation type="submission" date="2023-07" db="EMBL/GenBank/DDBJ databases">
        <title>Genomic Encyclopedia of Type Strains, Phase IV (KMG-IV): sequencing the most valuable type-strain genomes for metagenomic binning, comparative biology and taxonomic classification.</title>
        <authorList>
            <person name="Goeker M."/>
        </authorList>
    </citation>
    <scope>NUCLEOTIDE SEQUENCE [LARGE SCALE GENOMIC DNA]</scope>
    <source>
        <strain evidence="7 8">DSM 16784</strain>
    </source>
</reference>
<dbReference type="CDD" id="cd21109">
    <property type="entry name" value="SPASM"/>
    <property type="match status" value="1"/>
</dbReference>
<evidence type="ECO:0000259" key="6">
    <source>
        <dbReference type="PROSITE" id="PS51918"/>
    </source>
</evidence>
<dbReference type="PANTHER" id="PTHR43273:SF8">
    <property type="entry name" value="RADICAL SAM DOMAIN PROTEIN"/>
    <property type="match status" value="1"/>
</dbReference>
<keyword evidence="4" id="KW-0408">Iron</keyword>
<dbReference type="InterPro" id="IPR007197">
    <property type="entry name" value="rSAM"/>
</dbReference>
<dbReference type="PROSITE" id="PS51918">
    <property type="entry name" value="RADICAL_SAM"/>
    <property type="match status" value="1"/>
</dbReference>
<dbReference type="InterPro" id="IPR013785">
    <property type="entry name" value="Aldolase_TIM"/>
</dbReference>
<dbReference type="EMBL" id="JAUSUR010000003">
    <property type="protein sequence ID" value="MDQ0361232.1"/>
    <property type="molecule type" value="Genomic_DNA"/>
</dbReference>
<dbReference type="SFLD" id="SFLDS00029">
    <property type="entry name" value="Radical_SAM"/>
    <property type="match status" value="1"/>
</dbReference>
<keyword evidence="3" id="KW-0479">Metal-binding</keyword>
<keyword evidence="5" id="KW-0411">Iron-sulfur</keyword>
<dbReference type="Pfam" id="PF04055">
    <property type="entry name" value="Radical_SAM"/>
    <property type="match status" value="1"/>
</dbReference>
<evidence type="ECO:0000313" key="8">
    <source>
        <dbReference type="Proteomes" id="UP001230220"/>
    </source>
</evidence>
<organism evidence="7 8">
    <name type="scientific">Breznakia pachnodae</name>
    <dbReference type="NCBI Taxonomy" id="265178"/>
    <lineage>
        <taxon>Bacteria</taxon>
        <taxon>Bacillati</taxon>
        <taxon>Bacillota</taxon>
        <taxon>Erysipelotrichia</taxon>
        <taxon>Erysipelotrichales</taxon>
        <taxon>Erysipelotrichaceae</taxon>
        <taxon>Breznakia</taxon>
    </lineage>
</organism>
<dbReference type="PANTHER" id="PTHR43273">
    <property type="entry name" value="ANAEROBIC SULFATASE-MATURATING ENZYME HOMOLOG ASLB-RELATED"/>
    <property type="match status" value="1"/>
</dbReference>
<dbReference type="InterPro" id="IPR023867">
    <property type="entry name" value="Sulphatase_maturase_rSAM"/>
</dbReference>
<accession>A0ABU0E2V4</accession>
<dbReference type="SUPFAM" id="SSF102114">
    <property type="entry name" value="Radical SAM enzymes"/>
    <property type="match status" value="1"/>
</dbReference>
<evidence type="ECO:0000256" key="4">
    <source>
        <dbReference type="ARBA" id="ARBA00023004"/>
    </source>
</evidence>
<evidence type="ECO:0000256" key="1">
    <source>
        <dbReference type="ARBA" id="ARBA00001966"/>
    </source>
</evidence>
<evidence type="ECO:0000256" key="3">
    <source>
        <dbReference type="ARBA" id="ARBA00022723"/>
    </source>
</evidence>
<dbReference type="Pfam" id="PF13186">
    <property type="entry name" value="SPASM"/>
    <property type="match status" value="1"/>
</dbReference>
<dbReference type="SFLD" id="SFLDG01067">
    <property type="entry name" value="SPASM/twitch_domain_containing"/>
    <property type="match status" value="1"/>
</dbReference>
<gene>
    <name evidence="7" type="ORF">J2S15_001979</name>
</gene>
<name>A0ABU0E2V4_9FIRM</name>
<feature type="domain" description="Radical SAM core" evidence="6">
    <location>
        <begin position="62"/>
        <end position="286"/>
    </location>
</feature>
<dbReference type="CDD" id="cd01335">
    <property type="entry name" value="Radical_SAM"/>
    <property type="match status" value="1"/>
</dbReference>
<comment type="cofactor">
    <cofactor evidence="1">
        <name>[4Fe-4S] cluster</name>
        <dbReference type="ChEBI" id="CHEBI:49883"/>
    </cofactor>
</comment>
<dbReference type="SFLD" id="SFLDG01386">
    <property type="entry name" value="main_SPASM_domain-containing"/>
    <property type="match status" value="1"/>
</dbReference>
<keyword evidence="2" id="KW-0949">S-adenosyl-L-methionine</keyword>
<proteinExistence type="predicted"/>
<evidence type="ECO:0000256" key="2">
    <source>
        <dbReference type="ARBA" id="ARBA00022691"/>
    </source>
</evidence>
<evidence type="ECO:0000256" key="5">
    <source>
        <dbReference type="ARBA" id="ARBA00023014"/>
    </source>
</evidence>
<dbReference type="InterPro" id="IPR023885">
    <property type="entry name" value="4Fe4S-binding_SPASM_dom"/>
</dbReference>
<dbReference type="InterPro" id="IPR058240">
    <property type="entry name" value="rSAM_sf"/>
</dbReference>
<sequence length="414" mass="48377">MKTLRYKNLILTTKDILFDVQSFKIFRLNEKYKQDFSQLLDGTLSEEKSLFKDYFNFQKKENRLLKIVKINMTNFCNLKCKYCFANEGTYNKTECFFSGELIDELIDFLIQYPSVEYITFFGGEPLLNLEGIRMICEKARKVRDKMKFYCQTNGTIMNDELKSLIREYDIKFTLSVDGEKEDNDRNRIYKNGAGSFEKIVGNYAYYKDNTQSIEATYDGESKKSKNEVSKYLTKTFGCRNISVIDLFGESRQIKFTNPKKDIKEIIDNEYIPISRTRELIIGFFTKVNQCFFCSAGTQLINIDSDGKIYPCHLLIDKGNKYLLGNLNNFDSISFESKRQEFIRLLDKNSYSKCRGCFMSWNCAQCFAAKESFSFKDCSLMKKNGLEIFEEIATEIIDGHLLMILKKFEGTVKYV</sequence>